<keyword evidence="3" id="KW-0238">DNA-binding</keyword>
<dbReference type="InterPro" id="IPR009057">
    <property type="entry name" value="Homeodomain-like_sf"/>
</dbReference>
<dbReference type="GO" id="GO:0009893">
    <property type="term" value="P:positive regulation of metabolic process"/>
    <property type="evidence" value="ECO:0007669"/>
    <property type="project" value="UniProtKB-ARBA"/>
</dbReference>
<evidence type="ECO:0000256" key="1">
    <source>
        <dbReference type="ARBA" id="ARBA00022491"/>
    </source>
</evidence>
<dbReference type="CDD" id="cd06124">
    <property type="entry name" value="cupin_NimR-like_N"/>
    <property type="match status" value="1"/>
</dbReference>
<proteinExistence type="predicted"/>
<protein>
    <submittedName>
        <fullName evidence="6">Transcriptional regulator</fullName>
    </submittedName>
</protein>
<evidence type="ECO:0000256" key="4">
    <source>
        <dbReference type="ARBA" id="ARBA00023163"/>
    </source>
</evidence>
<dbReference type="InterPro" id="IPR018062">
    <property type="entry name" value="HTH_AraC-typ_CS"/>
</dbReference>
<dbReference type="AlphaFoldDB" id="A0AAD1C2T6"/>
<dbReference type="PANTHER" id="PTHR11019:SF159">
    <property type="entry name" value="TRANSCRIPTIONAL REGULATOR-RELATED"/>
    <property type="match status" value="1"/>
</dbReference>
<dbReference type="GO" id="GO:0003700">
    <property type="term" value="F:DNA-binding transcription factor activity"/>
    <property type="evidence" value="ECO:0007669"/>
    <property type="project" value="InterPro"/>
</dbReference>
<dbReference type="InterPro" id="IPR018060">
    <property type="entry name" value="HTH_AraC"/>
</dbReference>
<dbReference type="PROSITE" id="PS01124">
    <property type="entry name" value="HTH_ARAC_FAMILY_2"/>
    <property type="match status" value="1"/>
</dbReference>
<keyword evidence="2" id="KW-0805">Transcription regulation</keyword>
<dbReference type="EMBL" id="AP014862">
    <property type="protein sequence ID" value="BAU76444.1"/>
    <property type="molecule type" value="Genomic_DNA"/>
</dbReference>
<keyword evidence="4" id="KW-0804">Transcription</keyword>
<keyword evidence="7" id="KW-1185">Reference proteome</keyword>
<dbReference type="FunFam" id="1.10.10.60:FF:000132">
    <property type="entry name" value="AraC family transcriptional regulator"/>
    <property type="match status" value="1"/>
</dbReference>
<sequence length="275" mass="30583">MAIRHLSDKQLIESAMLIAPLPSGRIGAVALDYQDGDHVTPHVHREAQFLYAAQGLMRLVTEAGAWVIPPSRAVWIPPGIVHQIFMSGAVAMRTLFIAPDAAPPTLDACCVLAVPPLLRELILRLVALERQGTDDEHRRLVQRLILHEIAALERMPLHLPMPRDRRLQAICLALLEAPDSTRTLDDWSLQVGASTRTLTRLFAQELGMTFNDWRQQLRLTEALPRLLAGHSVQQIAHDLGYGSGRAFSAMFRRLLGENPREYVASLGLLATLEKT</sequence>
<gene>
    <name evidence="6" type="ORF">KF707C_47560</name>
</gene>
<dbReference type="Pfam" id="PF12833">
    <property type="entry name" value="HTH_18"/>
    <property type="match status" value="1"/>
</dbReference>
<dbReference type="Proteomes" id="UP000218554">
    <property type="component" value="Chromosome"/>
</dbReference>
<dbReference type="InterPro" id="IPR003313">
    <property type="entry name" value="AraC-bd"/>
</dbReference>
<keyword evidence="1" id="KW-0678">Repressor</keyword>
<evidence type="ECO:0000259" key="5">
    <source>
        <dbReference type="PROSITE" id="PS01124"/>
    </source>
</evidence>
<dbReference type="KEGG" id="pfuw:KF707C_47560"/>
<feature type="domain" description="HTH araC/xylS-type" evidence="5">
    <location>
        <begin position="168"/>
        <end position="265"/>
    </location>
</feature>
<accession>A0AAD1C2T6</accession>
<reference evidence="6 7" key="2">
    <citation type="journal article" date="2017" name="Int. J. Syst. Evol. Microbiol.">
        <title>Pseudomonas furukawaii sp. nov., a polychlorinated biphenyl-degrading bacterium isolated from biphenyl-contaminated soil in Japan.</title>
        <authorList>
            <person name="Kimura N."/>
            <person name="Watanabe T."/>
            <person name="Suenaga H."/>
            <person name="Fujihara H."/>
            <person name="Futagami T."/>
            <person name="Goto M."/>
            <person name="Hanada S."/>
            <person name="Hirose J."/>
        </authorList>
    </citation>
    <scope>NUCLEOTIDE SEQUENCE [LARGE SCALE GENOMIC DNA]</scope>
    <source>
        <strain evidence="7">DSM 10086 / NBRC 110670 / KF707</strain>
    </source>
</reference>
<evidence type="ECO:0000313" key="7">
    <source>
        <dbReference type="Proteomes" id="UP000218554"/>
    </source>
</evidence>
<evidence type="ECO:0000313" key="6">
    <source>
        <dbReference type="EMBL" id="BAU76444.1"/>
    </source>
</evidence>
<dbReference type="SMART" id="SM00342">
    <property type="entry name" value="HTH_ARAC"/>
    <property type="match status" value="1"/>
</dbReference>
<dbReference type="SUPFAM" id="SSF46689">
    <property type="entry name" value="Homeodomain-like"/>
    <property type="match status" value="1"/>
</dbReference>
<dbReference type="SUPFAM" id="SSF51182">
    <property type="entry name" value="RmlC-like cupins"/>
    <property type="match status" value="1"/>
</dbReference>
<dbReference type="PANTHER" id="PTHR11019">
    <property type="entry name" value="HTH-TYPE TRANSCRIPTIONAL REGULATOR NIMR"/>
    <property type="match status" value="1"/>
</dbReference>
<dbReference type="Pfam" id="PF02311">
    <property type="entry name" value="AraC_binding"/>
    <property type="match status" value="1"/>
</dbReference>
<dbReference type="InterPro" id="IPR011051">
    <property type="entry name" value="RmlC_Cupin_sf"/>
</dbReference>
<dbReference type="GO" id="GO:0043565">
    <property type="term" value="F:sequence-specific DNA binding"/>
    <property type="evidence" value="ECO:0007669"/>
    <property type="project" value="InterPro"/>
</dbReference>
<dbReference type="Gene3D" id="2.60.120.10">
    <property type="entry name" value="Jelly Rolls"/>
    <property type="match status" value="1"/>
</dbReference>
<evidence type="ECO:0000256" key="3">
    <source>
        <dbReference type="ARBA" id="ARBA00023125"/>
    </source>
</evidence>
<dbReference type="InterPro" id="IPR014710">
    <property type="entry name" value="RmlC-like_jellyroll"/>
</dbReference>
<organism evidence="6 7">
    <name type="scientific">Metapseudomonas furukawaii</name>
    <name type="common">Pseudomonas furukawaii</name>
    <dbReference type="NCBI Taxonomy" id="1149133"/>
    <lineage>
        <taxon>Bacteria</taxon>
        <taxon>Pseudomonadati</taxon>
        <taxon>Pseudomonadota</taxon>
        <taxon>Gammaproteobacteria</taxon>
        <taxon>Pseudomonadales</taxon>
        <taxon>Pseudomonadaceae</taxon>
        <taxon>Metapseudomonas</taxon>
    </lineage>
</organism>
<dbReference type="PROSITE" id="PS00041">
    <property type="entry name" value="HTH_ARAC_FAMILY_1"/>
    <property type="match status" value="1"/>
</dbReference>
<reference evidence="7" key="1">
    <citation type="submission" date="2015-05" db="EMBL/GenBank/DDBJ databases">
        <title>Draft genome sequencing of a biphenyl-degrading bacterium, Pseudomonas balearica KF707 (=NBRC110670).</title>
        <authorList>
            <person name="Kimura N."/>
            <person name="Hirose J."/>
            <person name="Watanabe T."/>
            <person name="Suenaga H."/>
            <person name="Fujihara H."/>
            <person name="Noguchi M."/>
            <person name="Hashimoto M."/>
            <person name="Shimodaira J."/>
            <person name="Tsuchikane K."/>
            <person name="Hosoyama A."/>
            <person name="Yamazoe A."/>
            <person name="Fujita N."/>
            <person name="Furukawa K."/>
        </authorList>
    </citation>
    <scope>NUCLEOTIDE SEQUENCE [LARGE SCALE GENOMIC DNA]</scope>
    <source>
        <strain evidence="7">DSM 10086 / NBRC 110670 / KF707</strain>
    </source>
</reference>
<evidence type="ECO:0000256" key="2">
    <source>
        <dbReference type="ARBA" id="ARBA00023015"/>
    </source>
</evidence>
<dbReference type="Gene3D" id="1.10.10.60">
    <property type="entry name" value="Homeodomain-like"/>
    <property type="match status" value="1"/>
</dbReference>
<name>A0AAD1C2T6_METFU</name>